<organism evidence="1 2">
    <name type="scientific">Lysobacter defluvii IMMIB APB-9 = DSM 18482</name>
    <dbReference type="NCBI Taxonomy" id="1385515"/>
    <lineage>
        <taxon>Bacteria</taxon>
        <taxon>Pseudomonadati</taxon>
        <taxon>Pseudomonadota</taxon>
        <taxon>Gammaproteobacteria</taxon>
        <taxon>Lysobacterales</taxon>
        <taxon>Lysobacteraceae</taxon>
        <taxon>Novilysobacter</taxon>
    </lineage>
</organism>
<evidence type="ECO:0000313" key="1">
    <source>
        <dbReference type="EMBL" id="KGO97914.1"/>
    </source>
</evidence>
<dbReference type="OrthoDB" id="5801210at2"/>
<proteinExistence type="predicted"/>
<dbReference type="eggNOG" id="COG4795">
    <property type="taxonomic scope" value="Bacteria"/>
</dbReference>
<accession>A0A0A0M6W1</accession>
<dbReference type="STRING" id="1385515.GCA_000423325_02023"/>
<name>A0A0A0M6W1_9GAMM</name>
<keyword evidence="2" id="KW-1185">Reference proteome</keyword>
<dbReference type="AlphaFoldDB" id="A0A0A0M6W1"/>
<dbReference type="Proteomes" id="UP000030003">
    <property type="component" value="Unassembled WGS sequence"/>
</dbReference>
<dbReference type="NCBIfam" id="TIGR02532">
    <property type="entry name" value="IV_pilin_GFxxxE"/>
    <property type="match status" value="1"/>
</dbReference>
<dbReference type="InterPro" id="IPR012902">
    <property type="entry name" value="N_methyl_site"/>
</dbReference>
<dbReference type="RefSeq" id="WP_027070697.1">
    <property type="nucleotide sequence ID" value="NZ_AVBH01000168.1"/>
</dbReference>
<gene>
    <name evidence="1" type="ORF">N791_06400</name>
</gene>
<sequence>MRGPRHAGGFTLIEVLLATVLLAAGLALAFATLTAANGTALRGERLANESERMRAVEGFVRRRLAAARPMAFEDPEDGPALRFAGEPDRVRFVADLPHYLGQGGPHLHDFRIERDPEGDGAVRVLLDLRMVLGGEALEDPDGRPPELLVEGLRSASFRYRGIAEDGSAGPWQEHWEQTELMPLMVELRIEDADGRPWPPVRVLLPQSAIAPTAGGTW</sequence>
<reference evidence="1 2" key="1">
    <citation type="submission" date="2013-08" db="EMBL/GenBank/DDBJ databases">
        <title>Genomic analysis of Lysobacter defluvii.</title>
        <authorList>
            <person name="Wang Q."/>
            <person name="Wang G."/>
        </authorList>
    </citation>
    <scope>NUCLEOTIDE SEQUENCE [LARGE SCALE GENOMIC DNA]</scope>
    <source>
        <strain evidence="1 2">IMMIB APB-9</strain>
    </source>
</reference>
<dbReference type="PROSITE" id="PS00409">
    <property type="entry name" value="PROKAR_NTER_METHYL"/>
    <property type="match status" value="1"/>
</dbReference>
<dbReference type="EMBL" id="AVBH01000168">
    <property type="protein sequence ID" value="KGO97914.1"/>
    <property type="molecule type" value="Genomic_DNA"/>
</dbReference>
<evidence type="ECO:0000313" key="2">
    <source>
        <dbReference type="Proteomes" id="UP000030003"/>
    </source>
</evidence>
<protein>
    <submittedName>
        <fullName evidence="1">General secretion pathway protein GspJ</fullName>
    </submittedName>
</protein>
<comment type="caution">
    <text evidence="1">The sequence shown here is derived from an EMBL/GenBank/DDBJ whole genome shotgun (WGS) entry which is preliminary data.</text>
</comment>
<dbReference type="Pfam" id="PF07963">
    <property type="entry name" value="N_methyl"/>
    <property type="match status" value="1"/>
</dbReference>